<keyword evidence="3 6" id="KW-0812">Transmembrane</keyword>
<organism evidence="9">
    <name type="scientific">Rhizochromulina marina</name>
    <dbReference type="NCBI Taxonomy" id="1034831"/>
    <lineage>
        <taxon>Eukaryota</taxon>
        <taxon>Sar</taxon>
        <taxon>Stramenopiles</taxon>
        <taxon>Ochrophyta</taxon>
        <taxon>Dictyochophyceae</taxon>
        <taxon>Rhizochromulinales</taxon>
        <taxon>Rhizochromulina</taxon>
    </lineage>
</organism>
<comment type="similarity">
    <text evidence="6">Belongs to the MIP/aquaporin (TC 1.A.8) family.</text>
</comment>
<evidence type="ECO:0000313" key="9">
    <source>
        <dbReference type="EMBL" id="CAD9661923.1"/>
    </source>
</evidence>
<feature type="transmembrane region" description="Helical" evidence="8">
    <location>
        <begin position="51"/>
        <end position="72"/>
    </location>
</feature>
<dbReference type="PRINTS" id="PR00783">
    <property type="entry name" value="MINTRINSICP"/>
</dbReference>
<dbReference type="InterPro" id="IPR000425">
    <property type="entry name" value="MIP"/>
</dbReference>
<protein>
    <recommendedName>
        <fullName evidence="10">Aquaporin</fullName>
    </recommendedName>
</protein>
<gene>
    <name evidence="9" type="ORF">RMAR1173_LOCUS1192</name>
</gene>
<dbReference type="GO" id="GO:0016020">
    <property type="term" value="C:membrane"/>
    <property type="evidence" value="ECO:0007669"/>
    <property type="project" value="UniProtKB-SubCell"/>
</dbReference>
<evidence type="ECO:0000256" key="1">
    <source>
        <dbReference type="ARBA" id="ARBA00004141"/>
    </source>
</evidence>
<feature type="compositionally biased region" description="Gly residues" evidence="7">
    <location>
        <begin position="235"/>
        <end position="248"/>
    </location>
</feature>
<keyword evidence="5 8" id="KW-0472">Membrane</keyword>
<feature type="region of interest" description="Disordered" evidence="7">
    <location>
        <begin position="231"/>
        <end position="253"/>
    </location>
</feature>
<evidence type="ECO:0000256" key="4">
    <source>
        <dbReference type="ARBA" id="ARBA00022989"/>
    </source>
</evidence>
<evidence type="ECO:0000256" key="2">
    <source>
        <dbReference type="ARBA" id="ARBA00022448"/>
    </source>
</evidence>
<sequence>MTMASVPRRLVAECLGTGMLVCTVVGSGIMADDLTDDTALALLGNTIPTGAILFVLITVLGPVSGAHFNPVVSMVSSLKGDMPWVLAIFYTVAQILGGVSGTVVAHGMFELPVVSFSGKRRAGASQFLAEVVAAFGLLMTILAGVKQREEAVPSLVGLYITAAYWFTASTSFANPAVAIARSFSDTFAGIRPVDVPLFVVAEITGALLGLALCTWLFHDPDSSKSVTVRLEGGRPVRGGGSPAGGTGGAVERSEGLVAVKGEEEEGIEIETMNGTVDTFI</sequence>
<dbReference type="InterPro" id="IPR023271">
    <property type="entry name" value="Aquaporin-like"/>
</dbReference>
<accession>A0A7S2R646</accession>
<feature type="transmembrane region" description="Helical" evidence="8">
    <location>
        <begin position="12"/>
        <end position="31"/>
    </location>
</feature>
<dbReference type="AlphaFoldDB" id="A0A7S2R646"/>
<reference evidence="9" key="1">
    <citation type="submission" date="2021-01" db="EMBL/GenBank/DDBJ databases">
        <authorList>
            <person name="Corre E."/>
            <person name="Pelletier E."/>
            <person name="Niang G."/>
            <person name="Scheremetjew M."/>
            <person name="Finn R."/>
            <person name="Kale V."/>
            <person name="Holt S."/>
            <person name="Cochrane G."/>
            <person name="Meng A."/>
            <person name="Brown T."/>
            <person name="Cohen L."/>
        </authorList>
    </citation>
    <scope>NUCLEOTIDE SEQUENCE</scope>
    <source>
        <strain evidence="9">CCMP1243</strain>
    </source>
</reference>
<dbReference type="InterPro" id="IPR034294">
    <property type="entry name" value="Aquaporin_transptr"/>
</dbReference>
<dbReference type="GO" id="GO:0015267">
    <property type="term" value="F:channel activity"/>
    <property type="evidence" value="ECO:0007669"/>
    <property type="project" value="InterPro"/>
</dbReference>
<evidence type="ECO:0000256" key="3">
    <source>
        <dbReference type="ARBA" id="ARBA00022692"/>
    </source>
</evidence>
<dbReference type="Gene3D" id="1.20.1080.10">
    <property type="entry name" value="Glycerol uptake facilitator protein"/>
    <property type="match status" value="1"/>
</dbReference>
<feature type="transmembrane region" description="Helical" evidence="8">
    <location>
        <begin position="84"/>
        <end position="107"/>
    </location>
</feature>
<feature type="transmembrane region" description="Helical" evidence="8">
    <location>
        <begin position="127"/>
        <end position="145"/>
    </location>
</feature>
<proteinExistence type="inferred from homology"/>
<evidence type="ECO:0000256" key="8">
    <source>
        <dbReference type="SAM" id="Phobius"/>
    </source>
</evidence>
<evidence type="ECO:0008006" key="10">
    <source>
        <dbReference type="Google" id="ProtNLM"/>
    </source>
</evidence>
<name>A0A7S2R646_9STRA</name>
<evidence type="ECO:0000256" key="5">
    <source>
        <dbReference type="ARBA" id="ARBA00023136"/>
    </source>
</evidence>
<dbReference type="PANTHER" id="PTHR45724">
    <property type="entry name" value="AQUAPORIN NIP2-1"/>
    <property type="match status" value="1"/>
</dbReference>
<dbReference type="EMBL" id="HBHJ01001873">
    <property type="protein sequence ID" value="CAD9661923.1"/>
    <property type="molecule type" value="Transcribed_RNA"/>
</dbReference>
<feature type="transmembrane region" description="Helical" evidence="8">
    <location>
        <begin position="157"/>
        <end position="177"/>
    </location>
</feature>
<evidence type="ECO:0000256" key="7">
    <source>
        <dbReference type="SAM" id="MobiDB-lite"/>
    </source>
</evidence>
<feature type="transmembrane region" description="Helical" evidence="8">
    <location>
        <begin position="197"/>
        <end position="217"/>
    </location>
</feature>
<dbReference type="Pfam" id="PF00230">
    <property type="entry name" value="MIP"/>
    <property type="match status" value="1"/>
</dbReference>
<comment type="subcellular location">
    <subcellularLocation>
        <location evidence="1">Membrane</location>
        <topology evidence="1">Multi-pass membrane protein</topology>
    </subcellularLocation>
</comment>
<keyword evidence="4 8" id="KW-1133">Transmembrane helix</keyword>
<dbReference type="SUPFAM" id="SSF81338">
    <property type="entry name" value="Aquaporin-like"/>
    <property type="match status" value="1"/>
</dbReference>
<dbReference type="PANTHER" id="PTHR45724:SF13">
    <property type="entry name" value="AQUAPORIN NIP1-1-RELATED"/>
    <property type="match status" value="1"/>
</dbReference>
<evidence type="ECO:0000256" key="6">
    <source>
        <dbReference type="RuleBase" id="RU000477"/>
    </source>
</evidence>
<keyword evidence="2 6" id="KW-0813">Transport</keyword>